<dbReference type="GO" id="GO:0003677">
    <property type="term" value="F:DNA binding"/>
    <property type="evidence" value="ECO:0007669"/>
    <property type="project" value="InterPro"/>
</dbReference>
<dbReference type="PATRIC" id="fig|505341.3.peg.1807"/>
<sequence length="349" mass="38554">MDQEQLSNSVNLGQQLRQAREKLGLTIEEVAEKTNLKTAVLTQFENNEFTIPHIPATFARGYLRSYLKFLKLPAELIQTQTVFGEEVKNDLNKNHRTKNSVNRYVSHHHWLRPLSWIVLIVIIGMTVLWWWQDHQRSNSERETFVEEHKTTETAANNQPAPVTDTLTAPDAANNANNSAQATADATAEQQNNAVVEQITSDNNAAPQTTAPQAAAPTDTTKSNDSNITYPNTSTEALTTEMNKIDGTATSATAATTTPNQSAPAATDVIPNNLKIEITGESCWLSVKDVNRKTLAEREYRQGEILDLTGEPPYSLIIGAPQNVKITYQGQDVPLKIDGRVAKLTLPAQQ</sequence>
<keyword evidence="2" id="KW-1133">Transmembrane helix</keyword>
<feature type="region of interest" description="Disordered" evidence="1">
    <location>
        <begin position="142"/>
        <end position="189"/>
    </location>
</feature>
<name>A0A1A7NSA5_9PAST</name>
<dbReference type="CDD" id="cd00093">
    <property type="entry name" value="HTH_XRE"/>
    <property type="match status" value="1"/>
</dbReference>
<evidence type="ECO:0000313" key="5">
    <source>
        <dbReference type="Proteomes" id="UP000092649"/>
    </source>
</evidence>
<dbReference type="InterPro" id="IPR050400">
    <property type="entry name" value="Bact_Cytoskel_RodZ"/>
</dbReference>
<dbReference type="Pfam" id="PF13464">
    <property type="entry name" value="RodZ_C"/>
    <property type="match status" value="1"/>
</dbReference>
<accession>A0A1A7NSA5</accession>
<dbReference type="InterPro" id="IPR001387">
    <property type="entry name" value="Cro/C1-type_HTH"/>
</dbReference>
<evidence type="ECO:0000313" key="4">
    <source>
        <dbReference type="EMBL" id="OBW92523.1"/>
    </source>
</evidence>
<dbReference type="PANTHER" id="PTHR34475">
    <property type="match status" value="1"/>
</dbReference>
<dbReference type="Gene3D" id="1.10.260.40">
    <property type="entry name" value="lambda repressor-like DNA-binding domains"/>
    <property type="match status" value="1"/>
</dbReference>
<dbReference type="SUPFAM" id="SSF47413">
    <property type="entry name" value="lambda repressor-like DNA-binding domains"/>
    <property type="match status" value="1"/>
</dbReference>
<evidence type="ECO:0000256" key="2">
    <source>
        <dbReference type="SAM" id="Phobius"/>
    </source>
</evidence>
<feature type="compositionally biased region" description="Basic and acidic residues" evidence="1">
    <location>
        <begin position="142"/>
        <end position="151"/>
    </location>
</feature>
<protein>
    <submittedName>
        <fullName evidence="4">Cytoskeletal protein RodZ</fullName>
    </submittedName>
</protein>
<keyword evidence="2" id="KW-0812">Transmembrane</keyword>
<proteinExistence type="predicted"/>
<dbReference type="Pfam" id="PF13413">
    <property type="entry name" value="HTH_25"/>
    <property type="match status" value="1"/>
</dbReference>
<dbReference type="PROSITE" id="PS50943">
    <property type="entry name" value="HTH_CROC1"/>
    <property type="match status" value="1"/>
</dbReference>
<gene>
    <name evidence="4" type="ORF">QS62_09005</name>
</gene>
<dbReference type="EMBL" id="JTJL01000048">
    <property type="protein sequence ID" value="OBW92523.1"/>
    <property type="molecule type" value="Genomic_DNA"/>
</dbReference>
<keyword evidence="5" id="KW-1185">Reference proteome</keyword>
<feature type="compositionally biased region" description="Polar residues" evidence="1">
    <location>
        <begin position="222"/>
        <end position="231"/>
    </location>
</feature>
<dbReference type="OrthoDB" id="9790252at2"/>
<dbReference type="SMART" id="SM00530">
    <property type="entry name" value="HTH_XRE"/>
    <property type="match status" value="1"/>
</dbReference>
<feature type="transmembrane region" description="Helical" evidence="2">
    <location>
        <begin position="113"/>
        <end position="131"/>
    </location>
</feature>
<feature type="domain" description="HTH cro/C1-type" evidence="3">
    <location>
        <begin position="16"/>
        <end position="48"/>
    </location>
</feature>
<dbReference type="Proteomes" id="UP000092649">
    <property type="component" value="Unassembled WGS sequence"/>
</dbReference>
<reference evidence="4 5" key="1">
    <citation type="submission" date="2014-11" db="EMBL/GenBank/DDBJ databases">
        <title>Pan-genome of Gallibacterium spp.</title>
        <authorList>
            <person name="Kudirkiene E."/>
            <person name="Bojesen A.M."/>
        </authorList>
    </citation>
    <scope>NUCLEOTIDE SEQUENCE [LARGE SCALE GENOMIC DNA]</scope>
    <source>
        <strain evidence="4 5">F150</strain>
    </source>
</reference>
<comment type="caution">
    <text evidence="4">The sequence shown here is derived from an EMBL/GenBank/DDBJ whole genome shotgun (WGS) entry which is preliminary data.</text>
</comment>
<dbReference type="AlphaFoldDB" id="A0A1A7NSA5"/>
<dbReference type="InterPro" id="IPR025194">
    <property type="entry name" value="RodZ-like_C"/>
</dbReference>
<evidence type="ECO:0000256" key="1">
    <source>
        <dbReference type="SAM" id="MobiDB-lite"/>
    </source>
</evidence>
<dbReference type="PANTHER" id="PTHR34475:SF1">
    <property type="entry name" value="CYTOSKELETON PROTEIN RODZ"/>
    <property type="match status" value="1"/>
</dbReference>
<dbReference type="InterPro" id="IPR010982">
    <property type="entry name" value="Lambda_DNA-bd_dom_sf"/>
</dbReference>
<organism evidence="4 5">
    <name type="scientific">Gallibacterium salpingitidis</name>
    <dbReference type="NCBI Taxonomy" id="505341"/>
    <lineage>
        <taxon>Bacteria</taxon>
        <taxon>Pseudomonadati</taxon>
        <taxon>Pseudomonadota</taxon>
        <taxon>Gammaproteobacteria</taxon>
        <taxon>Pasteurellales</taxon>
        <taxon>Pasteurellaceae</taxon>
        <taxon>Gallibacterium</taxon>
    </lineage>
</organism>
<evidence type="ECO:0000259" key="3">
    <source>
        <dbReference type="PROSITE" id="PS50943"/>
    </source>
</evidence>
<feature type="compositionally biased region" description="Low complexity" evidence="1">
    <location>
        <begin position="163"/>
        <end position="189"/>
    </location>
</feature>
<feature type="region of interest" description="Disordered" evidence="1">
    <location>
        <begin position="203"/>
        <end position="231"/>
    </location>
</feature>
<feature type="compositionally biased region" description="Low complexity" evidence="1">
    <location>
        <begin position="204"/>
        <end position="220"/>
    </location>
</feature>
<keyword evidence="2" id="KW-0472">Membrane</keyword>